<evidence type="ECO:0000313" key="12">
    <source>
        <dbReference type="EMBL" id="ABM28848.1"/>
    </source>
</evidence>
<dbReference type="EMBL" id="CP000527">
    <property type="protein sequence ID" value="ABM28848.1"/>
    <property type="molecule type" value="Genomic_DNA"/>
</dbReference>
<dbReference type="AlphaFoldDB" id="A0A0H3A924"/>
<evidence type="ECO:0000256" key="2">
    <source>
        <dbReference type="ARBA" id="ARBA00005887"/>
    </source>
</evidence>
<feature type="transmembrane region" description="Helical" evidence="10">
    <location>
        <begin position="43"/>
        <end position="62"/>
    </location>
</feature>
<dbReference type="FunFam" id="1.10.3430.10:FF:000007">
    <property type="entry name" value="Ammonium transporter"/>
    <property type="match status" value="1"/>
</dbReference>
<feature type="transmembrane region" description="Helical" evidence="10">
    <location>
        <begin position="93"/>
        <end position="113"/>
    </location>
</feature>
<organism evidence="12 13">
    <name type="scientific">Nitratidesulfovibrio vulgaris (strain DP4)</name>
    <name type="common">Desulfovibrio vulgaris</name>
    <dbReference type="NCBI Taxonomy" id="391774"/>
    <lineage>
        <taxon>Bacteria</taxon>
        <taxon>Pseudomonadati</taxon>
        <taxon>Thermodesulfobacteriota</taxon>
        <taxon>Desulfovibrionia</taxon>
        <taxon>Desulfovibrionales</taxon>
        <taxon>Desulfovibrionaceae</taxon>
        <taxon>Nitratidesulfovibrio</taxon>
    </lineage>
</organism>
<evidence type="ECO:0000256" key="8">
    <source>
        <dbReference type="ARBA" id="ARBA00023177"/>
    </source>
</evidence>
<dbReference type="InterPro" id="IPR001905">
    <property type="entry name" value="Ammonium_transpt"/>
</dbReference>
<evidence type="ECO:0000256" key="9">
    <source>
        <dbReference type="ARBA" id="ARBA00050025"/>
    </source>
</evidence>
<evidence type="ECO:0000256" key="4">
    <source>
        <dbReference type="ARBA" id="ARBA00022475"/>
    </source>
</evidence>
<protein>
    <recommendedName>
        <fullName evidence="9 10">Ammonium transporter</fullName>
    </recommendedName>
</protein>
<evidence type="ECO:0000259" key="11">
    <source>
        <dbReference type="Pfam" id="PF00909"/>
    </source>
</evidence>
<dbReference type="KEGG" id="dvl:Dvul_1831"/>
<dbReference type="GO" id="GO:0008519">
    <property type="term" value="F:ammonium channel activity"/>
    <property type="evidence" value="ECO:0007669"/>
    <property type="project" value="InterPro"/>
</dbReference>
<name>A0A0H3A924_NITV4</name>
<dbReference type="InterPro" id="IPR029020">
    <property type="entry name" value="Ammonium/urea_transptr"/>
</dbReference>
<comment type="similarity">
    <text evidence="2 10">Belongs to the ammonia transporter channel (TC 1.A.11.2) family.</text>
</comment>
<keyword evidence="8 10" id="KW-0924">Ammonia transport</keyword>
<feature type="transmembrane region" description="Helical" evidence="10">
    <location>
        <begin position="311"/>
        <end position="329"/>
    </location>
</feature>
<feature type="transmembrane region" description="Helical" evidence="10">
    <location>
        <begin position="349"/>
        <end position="370"/>
    </location>
</feature>
<feature type="domain" description="Ammonium transporter AmtB-like" evidence="11">
    <location>
        <begin position="7"/>
        <end position="400"/>
    </location>
</feature>
<keyword evidence="3 10" id="KW-0813">Transport</keyword>
<dbReference type="SUPFAM" id="SSF111352">
    <property type="entry name" value="Ammonium transporter"/>
    <property type="match status" value="1"/>
</dbReference>
<feature type="transmembrane region" description="Helical" evidence="10">
    <location>
        <begin position="192"/>
        <end position="213"/>
    </location>
</feature>
<keyword evidence="6 10" id="KW-1133">Transmembrane helix</keyword>
<dbReference type="Proteomes" id="UP000009173">
    <property type="component" value="Chromosome"/>
</dbReference>
<dbReference type="InterPro" id="IPR024041">
    <property type="entry name" value="NH4_transpt_AmtB-like_dom"/>
</dbReference>
<feature type="transmembrane region" description="Helical" evidence="10">
    <location>
        <begin position="6"/>
        <end position="31"/>
    </location>
</feature>
<keyword evidence="5 10" id="KW-0812">Transmembrane</keyword>
<dbReference type="Gene3D" id="1.10.3430.10">
    <property type="entry name" value="Ammonium transporter AmtB like domains"/>
    <property type="match status" value="1"/>
</dbReference>
<dbReference type="Pfam" id="PF00909">
    <property type="entry name" value="Ammonium_transp"/>
    <property type="match status" value="1"/>
</dbReference>
<evidence type="ECO:0000256" key="7">
    <source>
        <dbReference type="ARBA" id="ARBA00023136"/>
    </source>
</evidence>
<evidence type="ECO:0000256" key="1">
    <source>
        <dbReference type="ARBA" id="ARBA00004651"/>
    </source>
</evidence>
<keyword evidence="7 10" id="KW-0472">Membrane</keyword>
<dbReference type="GO" id="GO:0005886">
    <property type="term" value="C:plasma membrane"/>
    <property type="evidence" value="ECO:0007669"/>
    <property type="project" value="UniProtKB-SubCell"/>
</dbReference>
<feature type="transmembrane region" description="Helical" evidence="10">
    <location>
        <begin position="219"/>
        <end position="245"/>
    </location>
</feature>
<feature type="transmembrane region" description="Helical" evidence="10">
    <location>
        <begin position="282"/>
        <end position="299"/>
    </location>
</feature>
<dbReference type="RefSeq" id="WP_011792495.1">
    <property type="nucleotide sequence ID" value="NC_008751.1"/>
</dbReference>
<gene>
    <name evidence="12" type="ordered locus">Dvul_1831</name>
</gene>
<dbReference type="PANTHER" id="PTHR43029:SF10">
    <property type="entry name" value="AMMONIUM TRANSPORTER MEP2"/>
    <property type="match status" value="1"/>
</dbReference>
<dbReference type="NCBIfam" id="TIGR00836">
    <property type="entry name" value="amt"/>
    <property type="match status" value="1"/>
</dbReference>
<evidence type="ECO:0000313" key="13">
    <source>
        <dbReference type="Proteomes" id="UP000009173"/>
    </source>
</evidence>
<comment type="subcellular location">
    <subcellularLocation>
        <location evidence="1 10">Cell membrane</location>
        <topology evidence="1 10">Multi-pass membrane protein</topology>
    </subcellularLocation>
</comment>
<dbReference type="PANTHER" id="PTHR43029">
    <property type="entry name" value="AMMONIUM TRANSPORTER MEP2"/>
    <property type="match status" value="1"/>
</dbReference>
<feature type="transmembrane region" description="Helical" evidence="10">
    <location>
        <begin position="159"/>
        <end position="180"/>
    </location>
</feature>
<feature type="transmembrane region" description="Helical" evidence="10">
    <location>
        <begin position="257"/>
        <end position="276"/>
    </location>
</feature>
<reference evidence="13" key="1">
    <citation type="journal article" date="2009" name="Environ. Microbiol.">
        <title>Contribution of mobile genetic elements to Desulfovibrio vulgaris genome plasticity.</title>
        <authorList>
            <person name="Walker C.B."/>
            <person name="Stolyar S."/>
            <person name="Chivian D."/>
            <person name="Pinel N."/>
            <person name="Gabster J.A."/>
            <person name="Dehal P.S."/>
            <person name="He Z."/>
            <person name="Yang Z.K."/>
            <person name="Yen H.C."/>
            <person name="Zhou J."/>
            <person name="Wall J.D."/>
            <person name="Hazen T.C."/>
            <person name="Arkin A.P."/>
            <person name="Stahl D.A."/>
        </authorList>
    </citation>
    <scope>NUCLEOTIDE SEQUENCE [LARGE SCALE GENOMIC DNA]</scope>
    <source>
        <strain evidence="13">DP4</strain>
    </source>
</reference>
<dbReference type="HOGENOM" id="CLU_000445_33_0_7"/>
<proteinExistence type="inferred from homology"/>
<evidence type="ECO:0000256" key="6">
    <source>
        <dbReference type="ARBA" id="ARBA00022989"/>
    </source>
</evidence>
<evidence type="ECO:0000256" key="3">
    <source>
        <dbReference type="ARBA" id="ARBA00022448"/>
    </source>
</evidence>
<evidence type="ECO:0000256" key="5">
    <source>
        <dbReference type="ARBA" id="ARBA00022692"/>
    </source>
</evidence>
<evidence type="ECO:0000256" key="10">
    <source>
        <dbReference type="RuleBase" id="RU362002"/>
    </source>
</evidence>
<accession>A0A0H3A924</accession>
<keyword evidence="4" id="KW-1003">Cell membrane</keyword>
<sequence precursor="true">MNAADTAFILICAALVMLMTPGLALFYGGLVRAKNVLSTTMHSFVLVGVASVVWAIIGYTLAFGPDVAGVIGGLDHLFLKGVGMEPSEAAKTIPHLAFMVFQCMFAVITPALISGAYAERISFRAMLLFSVLWLVLVYAPMAHWVWGGGWMFKMGALDFAGGAVVHMSSAAAALAAAHVLGRREGYGREPFVPHNLPMTVLGAGILWFGWFGFNAGSALAANGLAAMAFVTTHLATAAGVMGWLAVEWIHSGKPTTLGAASGAVAGLVAITPAAGFVEPMPAMIIGFGGGMLCYGGVLMKKVFKYDDALDVVGVHGVGGTWGALATGLFASEAVNGVNGLFYGNPGQLWTQFLSVVATWLFCYLMSRGIFHAVDALMGLRVTVDAERAGLDVSEHNERAYEQ</sequence>
<feature type="transmembrane region" description="Helical" evidence="10">
    <location>
        <begin position="125"/>
        <end position="147"/>
    </location>
</feature>